<dbReference type="InterPro" id="IPR011712">
    <property type="entry name" value="Sig_transdc_His_kin_sub3_dim/P"/>
</dbReference>
<protein>
    <recommendedName>
        <fullName evidence="6">Signal transduction histidine kinase subgroup 3 dimerisation and phosphoacceptor domain-containing protein</fullName>
    </recommendedName>
</protein>
<dbReference type="RefSeq" id="WP_284305760.1">
    <property type="nucleotide sequence ID" value="NZ_BSUO01000001.1"/>
</dbReference>
<keyword evidence="3" id="KW-0902">Two-component regulatory system</keyword>
<reference evidence="8" key="1">
    <citation type="journal article" date="2019" name="Int. J. Syst. Evol. Microbiol.">
        <title>The Global Catalogue of Microorganisms (GCM) 10K type strain sequencing project: providing services to taxonomists for standard genome sequencing and annotation.</title>
        <authorList>
            <consortium name="The Broad Institute Genomics Platform"/>
            <consortium name="The Broad Institute Genome Sequencing Center for Infectious Disease"/>
            <person name="Wu L."/>
            <person name="Ma J."/>
        </authorList>
    </citation>
    <scope>NUCLEOTIDE SEQUENCE [LARGE SCALE GENOMIC DNA]</scope>
    <source>
        <strain evidence="8">NBRC 113072</strain>
    </source>
</reference>
<keyword evidence="5" id="KW-0812">Transmembrane</keyword>
<proteinExistence type="predicted"/>
<keyword evidence="5" id="KW-1133">Transmembrane helix</keyword>
<comment type="caution">
    <text evidence="7">The sequence shown here is derived from an EMBL/GenBank/DDBJ whole genome shotgun (WGS) entry which is preliminary data.</text>
</comment>
<keyword evidence="1" id="KW-0808">Transferase</keyword>
<accession>A0ABQ6IWI7</accession>
<keyword evidence="8" id="KW-1185">Reference proteome</keyword>
<evidence type="ECO:0000256" key="5">
    <source>
        <dbReference type="SAM" id="Phobius"/>
    </source>
</evidence>
<feature type="region of interest" description="Disordered" evidence="4">
    <location>
        <begin position="1"/>
        <end position="24"/>
    </location>
</feature>
<evidence type="ECO:0000259" key="6">
    <source>
        <dbReference type="Pfam" id="PF07730"/>
    </source>
</evidence>
<sequence length="342" mass="36470">MRASVAVSEDRRIDPSGALPRPADTAGEERLRRLRVIALVVPAAFLLLVLLARGTIVRTVSPTNGHLLLDGVLVAGTLAFSLVMFSFIDRSYRALLQQNRDLAAIDAVVVAARGAYTADAVAHESLEAILQTTGAASARIAAAHPTDPRRTADTWYLESPVRSGGGSAPETVPLLSGPEAIGSLTLEGIDPATSALTPAAYAGIGRAIGSALQRARYMSHLQQECHDAALAERDRIAREMHDSLAQALGAAHFRLTAIGTHPDVESSPEVHHELADLAATCHDAYGDVREAILGLREAGRADRTLLQSLDSYVEKFSRQSGIATALVTPWRGWTCRPTTRSR</sequence>
<evidence type="ECO:0000256" key="2">
    <source>
        <dbReference type="ARBA" id="ARBA00022777"/>
    </source>
</evidence>
<evidence type="ECO:0000256" key="1">
    <source>
        <dbReference type="ARBA" id="ARBA00022679"/>
    </source>
</evidence>
<keyword evidence="5" id="KW-0472">Membrane</keyword>
<dbReference type="Gene3D" id="1.20.5.1930">
    <property type="match status" value="1"/>
</dbReference>
<feature type="domain" description="Signal transduction histidine kinase subgroup 3 dimerisation and phosphoacceptor" evidence="6">
    <location>
        <begin position="232"/>
        <end position="298"/>
    </location>
</feature>
<dbReference type="Pfam" id="PF07730">
    <property type="entry name" value="HisKA_3"/>
    <property type="match status" value="1"/>
</dbReference>
<keyword evidence="2" id="KW-0418">Kinase</keyword>
<evidence type="ECO:0000313" key="7">
    <source>
        <dbReference type="EMBL" id="GMA42323.1"/>
    </source>
</evidence>
<feature type="transmembrane region" description="Helical" evidence="5">
    <location>
        <begin position="36"/>
        <end position="56"/>
    </location>
</feature>
<dbReference type="Proteomes" id="UP001157126">
    <property type="component" value="Unassembled WGS sequence"/>
</dbReference>
<dbReference type="InterPro" id="IPR050482">
    <property type="entry name" value="Sensor_HK_TwoCompSys"/>
</dbReference>
<dbReference type="PANTHER" id="PTHR24421">
    <property type="entry name" value="NITRATE/NITRITE SENSOR PROTEIN NARX-RELATED"/>
    <property type="match status" value="1"/>
</dbReference>
<evidence type="ECO:0000313" key="8">
    <source>
        <dbReference type="Proteomes" id="UP001157126"/>
    </source>
</evidence>
<dbReference type="EMBL" id="BSUO01000001">
    <property type="protein sequence ID" value="GMA42323.1"/>
    <property type="molecule type" value="Genomic_DNA"/>
</dbReference>
<feature type="transmembrane region" description="Helical" evidence="5">
    <location>
        <begin position="68"/>
        <end position="88"/>
    </location>
</feature>
<evidence type="ECO:0000256" key="3">
    <source>
        <dbReference type="ARBA" id="ARBA00023012"/>
    </source>
</evidence>
<name>A0ABQ6IWI7_9MICO</name>
<organism evidence="7 8">
    <name type="scientific">Mobilicoccus caccae</name>
    <dbReference type="NCBI Taxonomy" id="1859295"/>
    <lineage>
        <taxon>Bacteria</taxon>
        <taxon>Bacillati</taxon>
        <taxon>Actinomycetota</taxon>
        <taxon>Actinomycetes</taxon>
        <taxon>Micrococcales</taxon>
        <taxon>Dermatophilaceae</taxon>
        <taxon>Mobilicoccus</taxon>
    </lineage>
</organism>
<evidence type="ECO:0000256" key="4">
    <source>
        <dbReference type="SAM" id="MobiDB-lite"/>
    </source>
</evidence>
<gene>
    <name evidence="7" type="ORF">GCM10025883_43680</name>
</gene>